<dbReference type="OrthoDB" id="5383526at2759"/>
<feature type="signal peptide" evidence="1">
    <location>
        <begin position="1"/>
        <end position="16"/>
    </location>
</feature>
<keyword evidence="1" id="KW-0732">Signal</keyword>
<comment type="caution">
    <text evidence="2">The sequence shown here is derived from an EMBL/GenBank/DDBJ whole genome shotgun (WGS) entry which is preliminary data.</text>
</comment>
<name>A0A9P5EZI4_COLSI</name>
<accession>A0A9P5EZI4</accession>
<protein>
    <submittedName>
        <fullName evidence="2">Secreted protein</fullName>
    </submittedName>
</protein>
<dbReference type="AlphaFoldDB" id="A0A9P5EZI4"/>
<keyword evidence="3" id="KW-1185">Reference proteome</keyword>
<dbReference type="Proteomes" id="UP000711996">
    <property type="component" value="Unassembled WGS sequence"/>
</dbReference>
<evidence type="ECO:0000313" key="3">
    <source>
        <dbReference type="Proteomes" id="UP000711996"/>
    </source>
</evidence>
<gene>
    <name evidence="2" type="ORF">CGCSCA2_v002348</name>
</gene>
<evidence type="ECO:0000256" key="1">
    <source>
        <dbReference type="SAM" id="SignalP"/>
    </source>
</evidence>
<reference evidence="2" key="1">
    <citation type="submission" date="2019-06" db="EMBL/GenBank/DDBJ databases">
        <authorList>
            <person name="Gan P."/>
            <person name="Shirasu K."/>
        </authorList>
    </citation>
    <scope>NUCLEOTIDE SEQUENCE [LARGE SCALE GENOMIC DNA]</scope>
    <source>
        <strain evidence="2">CAD2</strain>
    </source>
</reference>
<organism evidence="2 3">
    <name type="scientific">Colletotrichum siamense</name>
    <name type="common">Anthracnose fungus</name>
    <dbReference type="NCBI Taxonomy" id="690259"/>
    <lineage>
        <taxon>Eukaryota</taxon>
        <taxon>Fungi</taxon>
        <taxon>Dikarya</taxon>
        <taxon>Ascomycota</taxon>
        <taxon>Pezizomycotina</taxon>
        <taxon>Sordariomycetes</taxon>
        <taxon>Hypocreomycetidae</taxon>
        <taxon>Glomerellales</taxon>
        <taxon>Glomerellaceae</taxon>
        <taxon>Colletotrichum</taxon>
        <taxon>Colletotrichum gloeosporioides species complex</taxon>
    </lineage>
</organism>
<proteinExistence type="predicted"/>
<evidence type="ECO:0000313" key="2">
    <source>
        <dbReference type="EMBL" id="KAF4863806.1"/>
    </source>
</evidence>
<sequence>MHFPQILLGLVASVSAIDIYLHVGGGCGGNAVLCTNVNPNTCCSGSGVDIFPTVGFRGIPTNWNLECRGHSGGNCNNLREVQPARNTNFICLYSGGFSGGGYGFAARKRAEDDSCSTGGCANQVKPDTLLLEDGGKYDIAGLEGAPLTELMKHDLDLTIAASGANTTDIPEQFNAYKIE</sequence>
<dbReference type="EMBL" id="QPMT01000005">
    <property type="protein sequence ID" value="KAF4863806.1"/>
    <property type="molecule type" value="Genomic_DNA"/>
</dbReference>
<feature type="chain" id="PRO_5040382978" evidence="1">
    <location>
        <begin position="17"/>
        <end position="179"/>
    </location>
</feature>